<evidence type="ECO:0000313" key="7">
    <source>
        <dbReference type="Proteomes" id="UP001597295"/>
    </source>
</evidence>
<dbReference type="SUPFAM" id="SSF51735">
    <property type="entry name" value="NAD(P)-binding Rossmann-fold domains"/>
    <property type="match status" value="1"/>
</dbReference>
<keyword evidence="4" id="KW-0862">Zinc</keyword>
<dbReference type="RefSeq" id="WP_379874069.1">
    <property type="nucleotide sequence ID" value="NZ_JBHUIP010000001.1"/>
</dbReference>
<dbReference type="Gene3D" id="3.40.50.720">
    <property type="entry name" value="NAD(P)-binding Rossmann-like Domain"/>
    <property type="match status" value="1"/>
</dbReference>
<name>A0ABW5DJX4_9PROT</name>
<keyword evidence="5" id="KW-0560">Oxidoreductase</keyword>
<comment type="cofactor">
    <cofactor evidence="1">
        <name>Zn(2+)</name>
        <dbReference type="ChEBI" id="CHEBI:29105"/>
    </cofactor>
</comment>
<keyword evidence="3" id="KW-0479">Metal-binding</keyword>
<comment type="caution">
    <text evidence="6">The sequence shown here is derived from an EMBL/GenBank/DDBJ whole genome shotgun (WGS) entry which is preliminary data.</text>
</comment>
<dbReference type="EMBL" id="JBHUIP010000001">
    <property type="protein sequence ID" value="MFD2261383.1"/>
    <property type="molecule type" value="Genomic_DNA"/>
</dbReference>
<keyword evidence="7" id="KW-1185">Reference proteome</keyword>
<comment type="similarity">
    <text evidence="2">Belongs to the zinc-containing alcohol dehydrogenase family.</text>
</comment>
<evidence type="ECO:0000256" key="3">
    <source>
        <dbReference type="ARBA" id="ARBA00022723"/>
    </source>
</evidence>
<dbReference type="SUPFAM" id="SSF50129">
    <property type="entry name" value="GroES-like"/>
    <property type="match status" value="1"/>
</dbReference>
<dbReference type="InterPro" id="IPR036291">
    <property type="entry name" value="NAD(P)-bd_dom_sf"/>
</dbReference>
<proteinExistence type="inferred from homology"/>
<evidence type="ECO:0000256" key="1">
    <source>
        <dbReference type="ARBA" id="ARBA00001947"/>
    </source>
</evidence>
<dbReference type="PANTHER" id="PTHR43350:SF19">
    <property type="entry name" value="D-GULOSIDE 3-DEHYDROGENASE"/>
    <property type="match status" value="1"/>
</dbReference>
<dbReference type="PANTHER" id="PTHR43350">
    <property type="entry name" value="NAD-DEPENDENT ALCOHOL DEHYDROGENASE"/>
    <property type="match status" value="1"/>
</dbReference>
<accession>A0ABW5DJX4</accession>
<reference evidence="7" key="1">
    <citation type="journal article" date="2019" name="Int. J. Syst. Evol. Microbiol.">
        <title>The Global Catalogue of Microorganisms (GCM) 10K type strain sequencing project: providing services to taxonomists for standard genome sequencing and annotation.</title>
        <authorList>
            <consortium name="The Broad Institute Genomics Platform"/>
            <consortium name="The Broad Institute Genome Sequencing Center for Infectious Disease"/>
            <person name="Wu L."/>
            <person name="Ma J."/>
        </authorList>
    </citation>
    <scope>NUCLEOTIDE SEQUENCE [LARGE SCALE GENOMIC DNA]</scope>
    <source>
        <strain evidence="7">CGMCC 1.19062</strain>
    </source>
</reference>
<protein>
    <submittedName>
        <fullName evidence="6">Zinc-binding alcohol dehydrogenase</fullName>
    </submittedName>
</protein>
<dbReference type="InterPro" id="IPR011032">
    <property type="entry name" value="GroES-like_sf"/>
</dbReference>
<evidence type="ECO:0000256" key="2">
    <source>
        <dbReference type="ARBA" id="ARBA00008072"/>
    </source>
</evidence>
<dbReference type="Gene3D" id="3.90.180.10">
    <property type="entry name" value="Medium-chain alcohol dehydrogenases, catalytic domain"/>
    <property type="match status" value="2"/>
</dbReference>
<organism evidence="6 7">
    <name type="scientific">Lacibacterium aquatile</name>
    <dbReference type="NCBI Taxonomy" id="1168082"/>
    <lineage>
        <taxon>Bacteria</taxon>
        <taxon>Pseudomonadati</taxon>
        <taxon>Pseudomonadota</taxon>
        <taxon>Alphaproteobacteria</taxon>
        <taxon>Rhodospirillales</taxon>
        <taxon>Rhodospirillaceae</taxon>
    </lineage>
</organism>
<evidence type="ECO:0000313" key="6">
    <source>
        <dbReference type="EMBL" id="MFD2261383.1"/>
    </source>
</evidence>
<evidence type="ECO:0000256" key="4">
    <source>
        <dbReference type="ARBA" id="ARBA00022833"/>
    </source>
</evidence>
<dbReference type="CDD" id="cd08255">
    <property type="entry name" value="2-desacetyl-2-hydroxyethyl_bacteriochlorophyllide_like"/>
    <property type="match status" value="1"/>
</dbReference>
<dbReference type="Proteomes" id="UP001597295">
    <property type="component" value="Unassembled WGS sequence"/>
</dbReference>
<gene>
    <name evidence="6" type="ORF">ACFSM5_00690</name>
</gene>
<sequence>MKKPQALWTVAPNEMELRDVDLPGAPPDGAARVRALYSGVSRGTERLVMGGHVPEAEWQRMRAPFQEGDFPFPVKYGYSLVGEVVAGSPALGGRRVFALAPHQSLIDLPEAALRPIPDEVPSTRAMLAANVETALNALWDGAAGPGDRIAVVGAGLVGGLVAALASRLPGAEVTLVDPDPKAAELALHLQCRWTRPDDPPTDCDLVFHASGRGEGLSTAIACAGFEATVVEMSWYGATPVTVPLGGRFHAGRIRLVSSQVGSVSTARRPRWDYARRLGKALDLLRDPLFDIFVGTGVPFEESATRLPALLETGGGAGPYLCY</sequence>
<evidence type="ECO:0000256" key="5">
    <source>
        <dbReference type="ARBA" id="ARBA00023002"/>
    </source>
</evidence>